<organism evidence="5 6">
    <name type="scientific">Hanstruepera neustonica</name>
    <dbReference type="NCBI Taxonomy" id="1445657"/>
    <lineage>
        <taxon>Bacteria</taxon>
        <taxon>Pseudomonadati</taxon>
        <taxon>Bacteroidota</taxon>
        <taxon>Flavobacteriia</taxon>
        <taxon>Flavobacteriales</taxon>
        <taxon>Flavobacteriaceae</taxon>
        <taxon>Hanstruepera</taxon>
    </lineage>
</organism>
<evidence type="ECO:0000256" key="3">
    <source>
        <dbReference type="SAM" id="SignalP"/>
    </source>
</evidence>
<dbReference type="SMART" id="SM00642">
    <property type="entry name" value="Aamy"/>
    <property type="match status" value="1"/>
</dbReference>
<gene>
    <name evidence="5" type="ORF">C1T31_03120</name>
</gene>
<evidence type="ECO:0000256" key="1">
    <source>
        <dbReference type="ARBA" id="ARBA00008061"/>
    </source>
</evidence>
<dbReference type="Pfam" id="PF18962">
    <property type="entry name" value="Por_Secre_tail"/>
    <property type="match status" value="1"/>
</dbReference>
<proteinExistence type="inferred from homology"/>
<dbReference type="EMBL" id="POWF01000001">
    <property type="protein sequence ID" value="PNQ75141.1"/>
    <property type="molecule type" value="Genomic_DNA"/>
</dbReference>
<evidence type="ECO:0000259" key="4">
    <source>
        <dbReference type="SMART" id="SM00642"/>
    </source>
</evidence>
<dbReference type="CDD" id="cd11350">
    <property type="entry name" value="AmyAc_4"/>
    <property type="match status" value="1"/>
</dbReference>
<protein>
    <submittedName>
        <fullName evidence="5">Alpha-amylase</fullName>
    </submittedName>
</protein>
<dbReference type="InterPro" id="IPR013783">
    <property type="entry name" value="Ig-like_fold"/>
</dbReference>
<feature type="signal peptide" evidence="3">
    <location>
        <begin position="1"/>
        <end position="21"/>
    </location>
</feature>
<dbReference type="OrthoDB" id="9761875at2"/>
<keyword evidence="2 3" id="KW-0732">Signal</keyword>
<dbReference type="GO" id="GO:0005975">
    <property type="term" value="P:carbohydrate metabolic process"/>
    <property type="evidence" value="ECO:0007669"/>
    <property type="project" value="InterPro"/>
</dbReference>
<dbReference type="Proteomes" id="UP000236641">
    <property type="component" value="Unassembled WGS sequence"/>
</dbReference>
<comment type="similarity">
    <text evidence="1">Belongs to the glycosyl hydrolase 13 family.</text>
</comment>
<dbReference type="SUPFAM" id="SSF51445">
    <property type="entry name" value="(Trans)glycosidases"/>
    <property type="match status" value="1"/>
</dbReference>
<dbReference type="InterPro" id="IPR026444">
    <property type="entry name" value="Secre_tail"/>
</dbReference>
<evidence type="ECO:0000313" key="6">
    <source>
        <dbReference type="Proteomes" id="UP000236641"/>
    </source>
</evidence>
<dbReference type="PANTHER" id="PTHR43002">
    <property type="entry name" value="GLYCOGEN DEBRANCHING ENZYME"/>
    <property type="match status" value="1"/>
</dbReference>
<dbReference type="Gene3D" id="3.20.20.80">
    <property type="entry name" value="Glycosidases"/>
    <property type="match status" value="1"/>
</dbReference>
<dbReference type="AlphaFoldDB" id="A0A2K1E4H8"/>
<dbReference type="RefSeq" id="WP_103050991.1">
    <property type="nucleotide sequence ID" value="NZ_POWF01000001.1"/>
</dbReference>
<sequence>MKHKLLSIPFLFFLVVLSAQTQDDVVFDISPSAFEENEEITITVSNLDASIWGSTDGEDIYLWSWYFDTNGNQVGDSPTNGDWTNSNEVQKFTNNNDGTYTFTLTPTSFFNDTGIGQIGMLVKSDDGSQQSQDELFYVGIVTLILNNPTSDTVIIESGGNVPISAYMISGGNTEVGNFEVFLNNNSVATGTGFPNYGTTITNVTESGTMRVVGTPFGSTESGEATFEVVIASLTLEALPAGLVDGINYNDSDATKATLVVDAPNKDFVYLAGSFNNWNPYSSHLMKKDPSSSKFWLEVTGLTPGEINTYQYWIYDNSPVSNSPNEVKTADPYSTLVLSPFDDPWIPTSSYPNLPAYPAGQEREVTVLQTGQTEYNWQVTNFTKPKKEDLVIYEVLIRDFDGDRNYQDLIDKIDYFKELNVNAIELMPVMEYEGNESWGYNTAFHMALDKFYGTEDKFKEFVDTCHQNGIAVILDIALNHAFGRNPMVRMWMDDPDGDGWGGPSSENPYFNQTARHSYNVGNDFNHQQPMTQNYVQRVVQHWIEEFHIDGFRWDLTKGFTQNCSGSDEGCTNSYQQDRVDILKQYADYSWSLDPDHYVIFEHLGQDGEEQQWANYRIGEGKGIMMWGIMNSQYNQLTMGYSTNSNINRMGHESRGFSAPRLVGYAESHDEERLMYRNVQFGNSSGGYDVRDLNTALNRMSALGAVTLTIPGPKMIWHFGELGMENSIFTCNNGTVNEPGGTDGDCKLDTKPQPQWVNDWPNDPSRAQVYSDWARLNALKIQEAVFEGNYSIDSGDLTPRIFIWDDALPSTELKNVVILANFDVVAQNIVPDFPYTGTWYDLMDDTGSSSINVSNTTAPFNIPPGEFRIYGNASTTLSVDSMENVSNLQLYPNPTQDTFKINQPIDTITIYDTTGKLIYQEKGQFDTNHEFDVSKISNGLYLVKIDANNSSVTKQLIIN</sequence>
<accession>A0A2K1E4H8</accession>
<dbReference type="Gene3D" id="2.60.40.10">
    <property type="entry name" value="Immunoglobulins"/>
    <property type="match status" value="1"/>
</dbReference>
<keyword evidence="6" id="KW-1185">Reference proteome</keyword>
<evidence type="ECO:0000313" key="5">
    <source>
        <dbReference type="EMBL" id="PNQ75141.1"/>
    </source>
</evidence>
<dbReference type="Pfam" id="PF00128">
    <property type="entry name" value="Alpha-amylase"/>
    <property type="match status" value="2"/>
</dbReference>
<dbReference type="SUPFAM" id="SSF81296">
    <property type="entry name" value="E set domains"/>
    <property type="match status" value="1"/>
</dbReference>
<reference evidence="5 6" key="1">
    <citation type="submission" date="2018-01" db="EMBL/GenBank/DDBJ databases">
        <title>The draft genome of Hanstruepera neustonica JCM19743.</title>
        <authorList>
            <person name="He R.-H."/>
            <person name="Du Z.-J."/>
        </authorList>
    </citation>
    <scope>NUCLEOTIDE SEQUENCE [LARGE SCALE GENOMIC DNA]</scope>
    <source>
        <strain evidence="5 6">JCM19743</strain>
    </source>
</reference>
<name>A0A2K1E4H8_9FLAO</name>
<comment type="caution">
    <text evidence="5">The sequence shown here is derived from an EMBL/GenBank/DDBJ whole genome shotgun (WGS) entry which is preliminary data.</text>
</comment>
<feature type="domain" description="Glycosyl hydrolase family 13 catalytic" evidence="4">
    <location>
        <begin position="393"/>
        <end position="778"/>
    </location>
</feature>
<dbReference type="NCBIfam" id="TIGR04183">
    <property type="entry name" value="Por_Secre_tail"/>
    <property type="match status" value="1"/>
</dbReference>
<dbReference type="InterPro" id="IPR017853">
    <property type="entry name" value="GH"/>
</dbReference>
<evidence type="ECO:0000256" key="2">
    <source>
        <dbReference type="ARBA" id="ARBA00022729"/>
    </source>
</evidence>
<dbReference type="InterPro" id="IPR006047">
    <property type="entry name" value="GH13_cat_dom"/>
</dbReference>
<dbReference type="InterPro" id="IPR014756">
    <property type="entry name" value="Ig_E-set"/>
</dbReference>
<feature type="chain" id="PRO_5014454087" evidence="3">
    <location>
        <begin position="22"/>
        <end position="957"/>
    </location>
</feature>